<dbReference type="InterPro" id="IPR019874">
    <property type="entry name" value="RF_methyltr_PrmC"/>
</dbReference>
<comment type="similarity">
    <text evidence="5">Belongs to the protein N5-glutamine methyltransferase family. PrmC subfamily.</text>
</comment>
<comment type="function">
    <text evidence="5">Methylates the class 1 translation termination release factors RF1/PrfA and RF2/PrfB on the glutamine residue of the universally conserved GGQ motif.</text>
</comment>
<keyword evidence="2 5" id="KW-0808">Transferase</keyword>
<evidence type="ECO:0000256" key="3">
    <source>
        <dbReference type="ARBA" id="ARBA00022691"/>
    </source>
</evidence>
<evidence type="ECO:0000256" key="4">
    <source>
        <dbReference type="ARBA" id="ARBA00048391"/>
    </source>
</evidence>
<dbReference type="EMBL" id="JACIBT010000001">
    <property type="protein sequence ID" value="MBB3666782.1"/>
    <property type="molecule type" value="Genomic_DNA"/>
</dbReference>
<dbReference type="SUPFAM" id="SSF53335">
    <property type="entry name" value="S-adenosyl-L-methionine-dependent methyltransferases"/>
    <property type="match status" value="1"/>
</dbReference>
<name>A0A7W5XJV3_9MICC</name>
<protein>
    <recommendedName>
        <fullName evidence="5">Release factor glutamine methyltransferase</fullName>
        <shortName evidence="5">RF MTase</shortName>
        <ecNumber evidence="5">2.1.1.297</ecNumber>
    </recommendedName>
    <alternativeName>
        <fullName evidence="5">N5-glutamine methyltransferase PrmC</fullName>
    </alternativeName>
    <alternativeName>
        <fullName evidence="5">Protein-(glutamine-N5) MTase PrmC</fullName>
    </alternativeName>
    <alternativeName>
        <fullName evidence="5">Protein-glutamine N-methyltransferase PrmC</fullName>
    </alternativeName>
</protein>
<feature type="domain" description="Methyltransferase small" evidence="6">
    <location>
        <begin position="88"/>
        <end position="199"/>
    </location>
</feature>
<feature type="binding site" evidence="5">
    <location>
        <position position="149"/>
    </location>
    <ligand>
        <name>S-adenosyl-L-methionine</name>
        <dbReference type="ChEBI" id="CHEBI:59789"/>
    </ligand>
</feature>
<dbReference type="Proteomes" id="UP000547528">
    <property type="component" value="Unassembled WGS sequence"/>
</dbReference>
<dbReference type="Pfam" id="PF17827">
    <property type="entry name" value="PrmC_N"/>
    <property type="match status" value="1"/>
</dbReference>
<sequence length="289" mass="30664">MTNELAGLIRQSAHQLARAQVTSPQVDAELLIGHVLGLSRGQVQAAALTGRTLSEESAAAVQTLVDERARRVPLQHLTGRAPFRTLELHVGPGVFIPRPETEQVVQVVLDRLAQHGPPRPSVLDLGTGSGAIAAAVAAEFPAAEVHAVELSAEAAAWAELNLGPHGVTLHRYDMRELPEEWQASFDVVVSNPPYIPAEAVPTEVEVREHDPHLALYGGGADGLQLPRAVINAAGRVLKPGGWFIIEHAEAQAAALRQICAADPGLDEVTTHQDLTGRARATSARLRSAA</sequence>
<feature type="binding site" evidence="5">
    <location>
        <position position="191"/>
    </location>
    <ligand>
        <name>S-adenosyl-L-methionine</name>
        <dbReference type="ChEBI" id="CHEBI:59789"/>
    </ligand>
</feature>
<dbReference type="NCBIfam" id="TIGR00536">
    <property type="entry name" value="hemK_fam"/>
    <property type="match status" value="1"/>
</dbReference>
<evidence type="ECO:0000259" key="7">
    <source>
        <dbReference type="Pfam" id="PF17827"/>
    </source>
</evidence>
<dbReference type="GO" id="GO:0003676">
    <property type="term" value="F:nucleic acid binding"/>
    <property type="evidence" value="ECO:0007669"/>
    <property type="project" value="InterPro"/>
</dbReference>
<dbReference type="Pfam" id="PF05175">
    <property type="entry name" value="MTS"/>
    <property type="match status" value="1"/>
</dbReference>
<gene>
    <name evidence="5" type="primary">prmC</name>
    <name evidence="8" type="ORF">FHX47_000375</name>
</gene>
<evidence type="ECO:0000256" key="1">
    <source>
        <dbReference type="ARBA" id="ARBA00022603"/>
    </source>
</evidence>
<dbReference type="CDD" id="cd02440">
    <property type="entry name" value="AdoMet_MTases"/>
    <property type="match status" value="1"/>
</dbReference>
<dbReference type="Gene3D" id="3.40.50.150">
    <property type="entry name" value="Vaccinia Virus protein VP39"/>
    <property type="match status" value="1"/>
</dbReference>
<evidence type="ECO:0000256" key="5">
    <source>
        <dbReference type="HAMAP-Rule" id="MF_02126"/>
    </source>
</evidence>
<keyword evidence="3 5" id="KW-0949">S-adenosyl-L-methionine</keyword>
<organism evidence="8 9">
    <name type="scientific">Garicola koreensis</name>
    <dbReference type="NCBI Taxonomy" id="1262554"/>
    <lineage>
        <taxon>Bacteria</taxon>
        <taxon>Bacillati</taxon>
        <taxon>Actinomycetota</taxon>
        <taxon>Actinomycetes</taxon>
        <taxon>Micrococcales</taxon>
        <taxon>Micrococcaceae</taxon>
        <taxon>Garicola</taxon>
    </lineage>
</organism>
<dbReference type="Gene3D" id="1.10.8.10">
    <property type="entry name" value="DNA helicase RuvA subunit, C-terminal domain"/>
    <property type="match status" value="1"/>
</dbReference>
<keyword evidence="1 5" id="KW-0489">Methyltransferase</keyword>
<dbReference type="InterPro" id="IPR029063">
    <property type="entry name" value="SAM-dependent_MTases_sf"/>
</dbReference>
<dbReference type="GO" id="GO:0102559">
    <property type="term" value="F:peptide chain release factor N(5)-glutamine methyltransferase activity"/>
    <property type="evidence" value="ECO:0007669"/>
    <property type="project" value="UniProtKB-EC"/>
</dbReference>
<feature type="binding site" evidence="5">
    <location>
        <begin position="191"/>
        <end position="194"/>
    </location>
    <ligand>
        <name>substrate</name>
    </ligand>
</feature>
<accession>A0A7W5XJV3</accession>
<evidence type="ECO:0000259" key="6">
    <source>
        <dbReference type="Pfam" id="PF05175"/>
    </source>
</evidence>
<dbReference type="InterPro" id="IPR004556">
    <property type="entry name" value="HemK-like"/>
</dbReference>
<comment type="caution">
    <text evidence="5">Lacks conserved residue(s) required for the propagation of feature annotation.</text>
</comment>
<dbReference type="InterPro" id="IPR002052">
    <property type="entry name" value="DNA_methylase_N6_adenine_CS"/>
</dbReference>
<dbReference type="RefSeq" id="WP_183357186.1">
    <property type="nucleotide sequence ID" value="NZ_BAABKR010000008.1"/>
</dbReference>
<dbReference type="HAMAP" id="MF_02126">
    <property type="entry name" value="RF_methyltr_PrmC"/>
    <property type="match status" value="1"/>
</dbReference>
<dbReference type="PROSITE" id="PS00092">
    <property type="entry name" value="N6_MTASE"/>
    <property type="match status" value="1"/>
</dbReference>
<dbReference type="NCBIfam" id="TIGR03534">
    <property type="entry name" value="RF_mod_PrmC"/>
    <property type="match status" value="1"/>
</dbReference>
<comment type="catalytic activity">
    <reaction evidence="4 5">
        <text>L-glutaminyl-[peptide chain release factor] + S-adenosyl-L-methionine = N(5)-methyl-L-glutaminyl-[peptide chain release factor] + S-adenosyl-L-homocysteine + H(+)</text>
        <dbReference type="Rhea" id="RHEA:42896"/>
        <dbReference type="Rhea" id="RHEA-COMP:10271"/>
        <dbReference type="Rhea" id="RHEA-COMP:10272"/>
        <dbReference type="ChEBI" id="CHEBI:15378"/>
        <dbReference type="ChEBI" id="CHEBI:30011"/>
        <dbReference type="ChEBI" id="CHEBI:57856"/>
        <dbReference type="ChEBI" id="CHEBI:59789"/>
        <dbReference type="ChEBI" id="CHEBI:61891"/>
        <dbReference type="EC" id="2.1.1.297"/>
    </reaction>
</comment>
<feature type="domain" description="Release factor glutamine methyltransferase N-terminal" evidence="7">
    <location>
        <begin position="8"/>
        <end position="79"/>
    </location>
</feature>
<dbReference type="EC" id="2.1.1.297" evidence="5"/>
<dbReference type="AlphaFoldDB" id="A0A7W5XJV3"/>
<dbReference type="GO" id="GO:0032259">
    <property type="term" value="P:methylation"/>
    <property type="evidence" value="ECO:0007669"/>
    <property type="project" value="UniProtKB-KW"/>
</dbReference>
<dbReference type="InterPro" id="IPR040758">
    <property type="entry name" value="PrmC_N"/>
</dbReference>
<dbReference type="PANTHER" id="PTHR18895:SF74">
    <property type="entry name" value="MTRF1L RELEASE FACTOR GLUTAMINE METHYLTRANSFERASE"/>
    <property type="match status" value="1"/>
</dbReference>
<evidence type="ECO:0000313" key="8">
    <source>
        <dbReference type="EMBL" id="MBB3666782.1"/>
    </source>
</evidence>
<dbReference type="PANTHER" id="PTHR18895">
    <property type="entry name" value="HEMK METHYLTRANSFERASE"/>
    <property type="match status" value="1"/>
</dbReference>
<evidence type="ECO:0000313" key="9">
    <source>
        <dbReference type="Proteomes" id="UP000547528"/>
    </source>
</evidence>
<dbReference type="InterPro" id="IPR050320">
    <property type="entry name" value="N5-glutamine_MTase"/>
</dbReference>
<keyword evidence="9" id="KW-1185">Reference proteome</keyword>
<comment type="caution">
    <text evidence="8">The sequence shown here is derived from an EMBL/GenBank/DDBJ whole genome shotgun (WGS) entry which is preliminary data.</text>
</comment>
<feature type="binding site" evidence="5">
    <location>
        <begin position="126"/>
        <end position="130"/>
    </location>
    <ligand>
        <name>S-adenosyl-L-methionine</name>
        <dbReference type="ChEBI" id="CHEBI:59789"/>
    </ligand>
</feature>
<proteinExistence type="inferred from homology"/>
<dbReference type="InterPro" id="IPR007848">
    <property type="entry name" value="Small_mtfrase_dom"/>
</dbReference>
<reference evidence="8 9" key="1">
    <citation type="submission" date="2020-08" db="EMBL/GenBank/DDBJ databases">
        <title>Sequencing the genomes of 1000 actinobacteria strains.</title>
        <authorList>
            <person name="Klenk H.-P."/>
        </authorList>
    </citation>
    <scope>NUCLEOTIDE SEQUENCE [LARGE SCALE GENOMIC DNA]</scope>
    <source>
        <strain evidence="8 9">DSM 28238</strain>
    </source>
</reference>
<evidence type="ECO:0000256" key="2">
    <source>
        <dbReference type="ARBA" id="ARBA00022679"/>
    </source>
</evidence>